<comment type="caution">
    <text evidence="2">The sequence shown here is derived from an EMBL/GenBank/DDBJ whole genome shotgun (WGS) entry which is preliminary data.</text>
</comment>
<protein>
    <recommendedName>
        <fullName evidence="1">DUF2382 domain-containing protein</fullName>
    </recommendedName>
</protein>
<evidence type="ECO:0000313" key="2">
    <source>
        <dbReference type="EMBL" id="PGH59101.1"/>
    </source>
</evidence>
<organism evidence="2 3">
    <name type="scientific">Azospirillum palustre</name>
    <dbReference type="NCBI Taxonomy" id="2044885"/>
    <lineage>
        <taxon>Bacteria</taxon>
        <taxon>Pseudomonadati</taxon>
        <taxon>Pseudomonadota</taxon>
        <taxon>Alphaproteobacteria</taxon>
        <taxon>Rhodospirillales</taxon>
        <taxon>Azospirillaceae</taxon>
        <taxon>Azospirillum</taxon>
    </lineage>
</organism>
<reference evidence="3" key="1">
    <citation type="submission" date="2017-10" db="EMBL/GenBank/DDBJ databases">
        <authorList>
            <person name="Kravchenko I.K."/>
            <person name="Grouzdev D.S."/>
        </authorList>
    </citation>
    <scope>NUCLEOTIDE SEQUENCE [LARGE SCALE GENOMIC DNA]</scope>
    <source>
        <strain evidence="3">B2</strain>
    </source>
</reference>
<name>A0A2B8BMC3_9PROT</name>
<dbReference type="Pfam" id="PF09557">
    <property type="entry name" value="DUF2382"/>
    <property type="match status" value="1"/>
</dbReference>
<evidence type="ECO:0000259" key="1">
    <source>
        <dbReference type="Pfam" id="PF09557"/>
    </source>
</evidence>
<proteinExistence type="predicted"/>
<dbReference type="RefSeq" id="WP_098735093.1">
    <property type="nucleotide sequence ID" value="NZ_PDKW01000037.1"/>
</dbReference>
<dbReference type="OrthoDB" id="7305325at2"/>
<keyword evidence="3" id="KW-1185">Reference proteome</keyword>
<dbReference type="InterPro" id="IPR019060">
    <property type="entry name" value="DUF2382"/>
</dbReference>
<dbReference type="EMBL" id="PDKW01000037">
    <property type="protein sequence ID" value="PGH59101.1"/>
    <property type="molecule type" value="Genomic_DNA"/>
</dbReference>
<dbReference type="AlphaFoldDB" id="A0A2B8BMC3"/>
<dbReference type="Proteomes" id="UP000225379">
    <property type="component" value="Unassembled WGS sequence"/>
</dbReference>
<feature type="domain" description="DUF2382" evidence="1">
    <location>
        <begin position="14"/>
        <end position="121"/>
    </location>
</feature>
<accession>A0A2B8BMC3</accession>
<gene>
    <name evidence="2" type="ORF">CRT60_03750</name>
</gene>
<evidence type="ECO:0000313" key="3">
    <source>
        <dbReference type="Proteomes" id="UP000225379"/>
    </source>
</evidence>
<sequence>MTGSEKETQTLLTVEEQVGVRKRRQVTGTVRASTFSHEREQSVEADLSMETLEVERVPIGRFVDGPIPDRQDGDTTVISVIEEVATVEVRLKLVEEVRITRRTTVGRMSDTVTLRRQEVVIDRDPALEEDSEV</sequence>